<comment type="caution">
    <text evidence="1">The sequence shown here is derived from an EMBL/GenBank/DDBJ whole genome shotgun (WGS) entry which is preliminary data.</text>
</comment>
<name>A0AAN8WMG9_HALRR</name>
<proteinExistence type="predicted"/>
<dbReference type="AlphaFoldDB" id="A0AAN8WMG9"/>
<evidence type="ECO:0000313" key="2">
    <source>
        <dbReference type="Proteomes" id="UP001381693"/>
    </source>
</evidence>
<feature type="non-terminal residue" evidence="1">
    <location>
        <position position="74"/>
    </location>
</feature>
<keyword evidence="2" id="KW-1185">Reference proteome</keyword>
<evidence type="ECO:0000313" key="1">
    <source>
        <dbReference type="EMBL" id="KAK7068832.1"/>
    </source>
</evidence>
<dbReference type="EMBL" id="JAXCGZ010017110">
    <property type="protein sequence ID" value="KAK7068832.1"/>
    <property type="molecule type" value="Genomic_DNA"/>
</dbReference>
<sequence length="74" mass="8584">PFLFFHENEKNFRPNQSLRLTNTAPSSTLLSNCVHTESGSEEKIPGERNQLLSFFFFSYRSYDSGEEDRNHPGK</sequence>
<gene>
    <name evidence="1" type="ORF">SK128_017558</name>
</gene>
<reference evidence="1 2" key="1">
    <citation type="submission" date="2023-11" db="EMBL/GenBank/DDBJ databases">
        <title>Halocaridina rubra genome assembly.</title>
        <authorList>
            <person name="Smith C."/>
        </authorList>
    </citation>
    <scope>NUCLEOTIDE SEQUENCE [LARGE SCALE GENOMIC DNA]</scope>
    <source>
        <strain evidence="1">EP-1</strain>
        <tissue evidence="1">Whole</tissue>
    </source>
</reference>
<organism evidence="1 2">
    <name type="scientific">Halocaridina rubra</name>
    <name type="common">Hawaiian red shrimp</name>
    <dbReference type="NCBI Taxonomy" id="373956"/>
    <lineage>
        <taxon>Eukaryota</taxon>
        <taxon>Metazoa</taxon>
        <taxon>Ecdysozoa</taxon>
        <taxon>Arthropoda</taxon>
        <taxon>Crustacea</taxon>
        <taxon>Multicrustacea</taxon>
        <taxon>Malacostraca</taxon>
        <taxon>Eumalacostraca</taxon>
        <taxon>Eucarida</taxon>
        <taxon>Decapoda</taxon>
        <taxon>Pleocyemata</taxon>
        <taxon>Caridea</taxon>
        <taxon>Atyoidea</taxon>
        <taxon>Atyidae</taxon>
        <taxon>Halocaridina</taxon>
    </lineage>
</organism>
<accession>A0AAN8WMG9</accession>
<protein>
    <submittedName>
        <fullName evidence="1">Uncharacterized protein</fullName>
    </submittedName>
</protein>
<dbReference type="Proteomes" id="UP001381693">
    <property type="component" value="Unassembled WGS sequence"/>
</dbReference>
<feature type="non-terminal residue" evidence="1">
    <location>
        <position position="1"/>
    </location>
</feature>